<name>A0A1L7CZT2_9CORY</name>
<dbReference type="PANTHER" id="PTHR11895:SF7">
    <property type="entry name" value="GLUTAMYL-TRNA(GLN) AMIDOTRANSFERASE SUBUNIT A, MITOCHONDRIAL"/>
    <property type="match status" value="1"/>
</dbReference>
<evidence type="ECO:0000256" key="2">
    <source>
        <dbReference type="ARBA" id="ARBA00009199"/>
    </source>
</evidence>
<comment type="similarity">
    <text evidence="2">Belongs to the amidase family.</text>
</comment>
<dbReference type="Gene3D" id="3.90.1300.10">
    <property type="entry name" value="Amidase signature (AS) domain"/>
    <property type="match status" value="1"/>
</dbReference>
<keyword evidence="6" id="KW-1185">Reference proteome</keyword>
<gene>
    <name evidence="5" type="ORF">CSPHI_10795</name>
</gene>
<sequence length="418" mass="42717">MRDLAAAVRAGRIGPRQAVDDALDAIIRQDGVIRACTRIDVAGARAAAAALAARADLDRLPLAGVPFAVKQYTDPADPLIRRLTDAGAVAVAETAAPQYCTWGATDRPGRVVANPTRPGRTPGGSSGGAAAAVAAGMVPFAHGNDGMGSLRIPAAACGLATLKATPGLLPGRIGRNDWYGMSVHGVLARDVADLRLLTRVLTAGAVDVRPGAATPPEVVLLDPTSPVAGIPVQRGWAAAAAAAAGRFRRAGVPVLRARAPYPANPLPMLARWTAGVADSVADDPGAGASGVDAHLEWRTRVHAGLGRLLRPTIAAGQVTRARAAMAEFLPEQAVLITPALAADPPRAGAWHRRPWVANLAANMRFSPFTSVWNLLGHPAGVVVEPSTGRGVQVIARPGGEALVLSAMDRISSGGSLGA</sequence>
<proteinExistence type="inferred from homology"/>
<evidence type="ECO:0000313" key="5">
    <source>
        <dbReference type="EMBL" id="APT91395.1"/>
    </source>
</evidence>
<dbReference type="EC" id="3.5.1.4" evidence="3"/>
<evidence type="ECO:0000259" key="4">
    <source>
        <dbReference type="Pfam" id="PF01425"/>
    </source>
</evidence>
<accession>A0A1L7CZT2</accession>
<dbReference type="InterPro" id="IPR036928">
    <property type="entry name" value="AS_sf"/>
</dbReference>
<organism evidence="5 6">
    <name type="scientific">Corynebacterium sphenisci DSM 44792</name>
    <dbReference type="NCBI Taxonomy" id="1437874"/>
    <lineage>
        <taxon>Bacteria</taxon>
        <taxon>Bacillati</taxon>
        <taxon>Actinomycetota</taxon>
        <taxon>Actinomycetes</taxon>
        <taxon>Mycobacteriales</taxon>
        <taxon>Corynebacteriaceae</taxon>
        <taxon>Corynebacterium</taxon>
    </lineage>
</organism>
<dbReference type="EMBL" id="CP009248">
    <property type="protein sequence ID" value="APT91395.1"/>
    <property type="molecule type" value="Genomic_DNA"/>
</dbReference>
<dbReference type="InterPro" id="IPR023631">
    <property type="entry name" value="Amidase_dom"/>
</dbReference>
<evidence type="ECO:0000313" key="6">
    <source>
        <dbReference type="Proteomes" id="UP000185469"/>
    </source>
</evidence>
<comment type="catalytic activity">
    <reaction evidence="1">
        <text>a monocarboxylic acid amide + H2O = a monocarboxylate + NH4(+)</text>
        <dbReference type="Rhea" id="RHEA:12020"/>
        <dbReference type="ChEBI" id="CHEBI:15377"/>
        <dbReference type="ChEBI" id="CHEBI:28938"/>
        <dbReference type="ChEBI" id="CHEBI:35757"/>
        <dbReference type="ChEBI" id="CHEBI:83628"/>
        <dbReference type="EC" id="3.5.1.4"/>
    </reaction>
</comment>
<dbReference type="KEGG" id="csph:CSPHI_10795"/>
<evidence type="ECO:0000256" key="1">
    <source>
        <dbReference type="ARBA" id="ARBA00001311"/>
    </source>
</evidence>
<dbReference type="SUPFAM" id="SSF75304">
    <property type="entry name" value="Amidase signature (AS) enzymes"/>
    <property type="match status" value="1"/>
</dbReference>
<dbReference type="STRING" id="1437874.CSPHI_10795"/>
<feature type="domain" description="Amidase" evidence="4">
    <location>
        <begin position="79"/>
        <end position="404"/>
    </location>
</feature>
<dbReference type="Proteomes" id="UP000185469">
    <property type="component" value="Chromosome"/>
</dbReference>
<protein>
    <recommendedName>
        <fullName evidence="3">amidase</fullName>
        <ecNumber evidence="3">3.5.1.4</ecNumber>
    </recommendedName>
</protein>
<dbReference type="InterPro" id="IPR000120">
    <property type="entry name" value="Amidase"/>
</dbReference>
<reference evidence="5 6" key="1">
    <citation type="submission" date="2014-08" db="EMBL/GenBank/DDBJ databases">
        <title>Complete genome sequence of Corynebacterium sphenisci CECT 5990(T) (=DSM 44792(T)), isolated from healthy wild penguins.</title>
        <authorList>
            <person name="Ruckert C."/>
            <person name="Albersmeier A."/>
            <person name="Winkler A."/>
            <person name="Kalinowski J."/>
        </authorList>
    </citation>
    <scope>NUCLEOTIDE SEQUENCE [LARGE SCALE GENOMIC DNA]</scope>
    <source>
        <strain evidence="5 6">DSM 44792</strain>
    </source>
</reference>
<dbReference type="AlphaFoldDB" id="A0A1L7CZT2"/>
<dbReference type="GO" id="GO:0004040">
    <property type="term" value="F:amidase activity"/>
    <property type="evidence" value="ECO:0007669"/>
    <property type="project" value="UniProtKB-EC"/>
</dbReference>
<dbReference type="Pfam" id="PF01425">
    <property type="entry name" value="Amidase"/>
    <property type="match status" value="1"/>
</dbReference>
<dbReference type="PANTHER" id="PTHR11895">
    <property type="entry name" value="TRANSAMIDASE"/>
    <property type="match status" value="1"/>
</dbReference>
<evidence type="ECO:0000256" key="3">
    <source>
        <dbReference type="ARBA" id="ARBA00012922"/>
    </source>
</evidence>